<dbReference type="FunFam" id="1.10.472.10:FF:000035">
    <property type="entry name" value="RB transcriptional corepressor-like 1"/>
    <property type="match status" value="1"/>
</dbReference>
<dbReference type="GO" id="GO:0005634">
    <property type="term" value="C:nucleus"/>
    <property type="evidence" value="ECO:0007669"/>
    <property type="project" value="UniProtKB-SubCell"/>
</dbReference>
<evidence type="ECO:0000259" key="9">
    <source>
        <dbReference type="SMART" id="SM01368"/>
    </source>
</evidence>
<dbReference type="SMART" id="SM01367">
    <property type="entry name" value="DUF3452"/>
    <property type="match status" value="1"/>
</dbReference>
<organism evidence="10 11">
    <name type="scientific">Allacma fusca</name>
    <dbReference type="NCBI Taxonomy" id="39272"/>
    <lineage>
        <taxon>Eukaryota</taxon>
        <taxon>Metazoa</taxon>
        <taxon>Ecdysozoa</taxon>
        <taxon>Arthropoda</taxon>
        <taxon>Hexapoda</taxon>
        <taxon>Collembola</taxon>
        <taxon>Symphypleona</taxon>
        <taxon>Sminthuridae</taxon>
        <taxon>Allacma</taxon>
    </lineage>
</organism>
<dbReference type="InterPro" id="IPR002719">
    <property type="entry name" value="RB_B"/>
</dbReference>
<dbReference type="GO" id="GO:0030154">
    <property type="term" value="P:cell differentiation"/>
    <property type="evidence" value="ECO:0007669"/>
    <property type="project" value="TreeGrafter"/>
</dbReference>
<dbReference type="GO" id="GO:2000134">
    <property type="term" value="P:negative regulation of G1/S transition of mitotic cell cycle"/>
    <property type="evidence" value="ECO:0007669"/>
    <property type="project" value="TreeGrafter"/>
</dbReference>
<keyword evidence="11" id="KW-1185">Reference proteome</keyword>
<dbReference type="SMART" id="SM01368">
    <property type="entry name" value="RB_A"/>
    <property type="match status" value="1"/>
</dbReference>
<proteinExistence type="inferred from homology"/>
<dbReference type="InterPro" id="IPR002720">
    <property type="entry name" value="RB_A"/>
</dbReference>
<dbReference type="Pfam" id="PF01858">
    <property type="entry name" value="RB_A"/>
    <property type="match status" value="1"/>
</dbReference>
<dbReference type="Pfam" id="PF11934">
    <property type="entry name" value="DUF3452"/>
    <property type="match status" value="1"/>
</dbReference>
<feature type="domain" description="Retinoblastoma-associated protein A-box" evidence="9">
    <location>
        <begin position="396"/>
        <end position="590"/>
    </location>
</feature>
<dbReference type="GO" id="GO:0000785">
    <property type="term" value="C:chromatin"/>
    <property type="evidence" value="ECO:0007669"/>
    <property type="project" value="TreeGrafter"/>
</dbReference>
<evidence type="ECO:0000256" key="3">
    <source>
        <dbReference type="ARBA" id="ARBA00022491"/>
    </source>
</evidence>
<sequence length="921" mass="105360">MFPSAVRPTSTRRSQELVKQEAMGEENVHEDEAYERFQELCSDLNLDSVTKENTWKTFTTVRSKYTLEGDIAHWLCCAVYVACRQASVPSVNSPTVHGNYVNLTRLLRTSRLSLTEFFDKSRKWGDMTNLNQEFRSKIERLERNFAVTTCIFKKFDPIFAGLFKDFSRRELEENRANRKKLSPKSASDLFEFCWTLFLCVKSSLRISDDLVNSYHLLLSCSDLIFYNVAHAGRKNLLTAQFAESAENLVDSVGEPICIIHKLCDLYDGISVEAKTIKEFWLKPKIRSMIEQGTLKGDSEALTGLIDESVFEHNSKRLEKEYEEFVLTEGDFDERMYLSELRQADFGVDQVDTQLDYLRQSMGLKAFPPLQELKHLMPQTPLTGKKYVSEKEDNLSSPISNATQTVSRLQALLSNRRPEPSPALLELLNSCSRNPVQSIHDRLQKYGQLFCQGYSLKYDNQPGLHSEFAQFRSQIGQTLYYRLLESILTAESKLRVDNSELTDLMEEENFHVSLLACSLEIVLFSYNSQRRFPWILETFKLPGYHFYKVVEVIIRAEENLCRDVVKHLSQVEEKVLEELAWKIDSPFWVALAKKNEAIPSCEEVLLPSQIEKMGGDSQAGNGESAPKRYAVIKTPSGEKCVPVAVGGTNQSTLIIQDKTSSQILGVVLPSKHGDKPKKGNSTALFLRKFYHLSYVRLQDLCKNLCVDDELLRKIWTCFQNAIVNHVEELMKSRHLDQILMCCVYVVAKVVGNEKTFTEIMRCYRLQPQSASHIYRSVPLTKEDERGDLIKFYNTIFIGRMQKYALKFSTKTDEGNNVPLSPVPHLKATPLSPCRKVSNKHSVFLRPLRAPKTPSPSKQLRYNFNRSPNSNLKAINAMVQIADNKPKVVKRLLGDDGPVADPIPSKVFARRLQEFIEDRQILE</sequence>
<dbReference type="GO" id="GO:0000977">
    <property type="term" value="F:RNA polymerase II transcription regulatory region sequence-specific DNA binding"/>
    <property type="evidence" value="ECO:0007669"/>
    <property type="project" value="TreeGrafter"/>
</dbReference>
<reference evidence="10" key="1">
    <citation type="submission" date="2021-06" db="EMBL/GenBank/DDBJ databases">
        <authorList>
            <person name="Hodson N. C."/>
            <person name="Mongue J. A."/>
            <person name="Jaron S. K."/>
        </authorList>
    </citation>
    <scope>NUCLEOTIDE SEQUENCE</scope>
</reference>
<evidence type="ECO:0008006" key="12">
    <source>
        <dbReference type="Google" id="ProtNLM"/>
    </source>
</evidence>
<evidence type="ECO:0000256" key="1">
    <source>
        <dbReference type="ARBA" id="ARBA00004123"/>
    </source>
</evidence>
<comment type="subcellular location">
    <subcellularLocation>
        <location evidence="1">Nucleus</location>
    </subcellularLocation>
</comment>
<dbReference type="EMBL" id="CAJVCH010570104">
    <property type="protein sequence ID" value="CAG7834072.1"/>
    <property type="molecule type" value="Genomic_DNA"/>
</dbReference>
<dbReference type="PANTHER" id="PTHR13742">
    <property type="entry name" value="RETINOBLASTOMA-ASSOCIATED PROTEIN RB -RELATED"/>
    <property type="match status" value="1"/>
</dbReference>
<evidence type="ECO:0000313" key="11">
    <source>
        <dbReference type="Proteomes" id="UP000708208"/>
    </source>
</evidence>
<evidence type="ECO:0000256" key="2">
    <source>
        <dbReference type="ARBA" id="ARBA00009475"/>
    </source>
</evidence>
<dbReference type="InterPro" id="IPR024599">
    <property type="entry name" value="RB_N"/>
</dbReference>
<dbReference type="AlphaFoldDB" id="A0A8J2PZE0"/>
<evidence type="ECO:0000313" key="10">
    <source>
        <dbReference type="EMBL" id="CAG7834072.1"/>
    </source>
</evidence>
<protein>
    <recommendedName>
        <fullName evidence="12">Retinoblastoma-like protein 1</fullName>
    </recommendedName>
</protein>
<evidence type="ECO:0000256" key="5">
    <source>
        <dbReference type="ARBA" id="ARBA00023163"/>
    </source>
</evidence>
<dbReference type="GO" id="GO:0006357">
    <property type="term" value="P:regulation of transcription by RNA polymerase II"/>
    <property type="evidence" value="ECO:0007669"/>
    <property type="project" value="InterPro"/>
</dbReference>
<keyword evidence="4" id="KW-0805">Transcription regulation</keyword>
<feature type="domain" description="Retinoblastoma-associated protein N-terminal" evidence="8">
    <location>
        <begin position="86"/>
        <end position="227"/>
    </location>
</feature>
<keyword evidence="3" id="KW-0678">Repressor</keyword>
<keyword evidence="5" id="KW-0804">Transcription</keyword>
<evidence type="ECO:0000256" key="6">
    <source>
        <dbReference type="ARBA" id="ARBA00023242"/>
    </source>
</evidence>
<dbReference type="PANTHER" id="PTHR13742:SF17">
    <property type="entry name" value="RE32990P-RELATED"/>
    <property type="match status" value="1"/>
</dbReference>
<evidence type="ECO:0000256" key="4">
    <source>
        <dbReference type="ARBA" id="ARBA00023015"/>
    </source>
</evidence>
<dbReference type="Pfam" id="PF01857">
    <property type="entry name" value="RB_B"/>
    <property type="match status" value="1"/>
</dbReference>
<accession>A0A8J2PZE0</accession>
<gene>
    <name evidence="10" type="ORF">AFUS01_LOCUS43613</name>
</gene>
<keyword evidence="6" id="KW-0539">Nucleus</keyword>
<comment type="caution">
    <text evidence="10">The sequence shown here is derived from an EMBL/GenBank/DDBJ whole genome shotgun (WGS) entry which is preliminary data.</text>
</comment>
<dbReference type="InterPro" id="IPR028309">
    <property type="entry name" value="RB_fam"/>
</dbReference>
<dbReference type="GO" id="GO:0005667">
    <property type="term" value="C:transcription regulator complex"/>
    <property type="evidence" value="ECO:0007669"/>
    <property type="project" value="TreeGrafter"/>
</dbReference>
<dbReference type="OrthoDB" id="844594at2759"/>
<evidence type="ECO:0000259" key="8">
    <source>
        <dbReference type="SMART" id="SM01367"/>
    </source>
</evidence>
<keyword evidence="7" id="KW-0131">Cell cycle</keyword>
<dbReference type="Proteomes" id="UP000708208">
    <property type="component" value="Unassembled WGS sequence"/>
</dbReference>
<comment type="similarity">
    <text evidence="2">Belongs to the retinoblastoma protein (RB) family.</text>
</comment>
<name>A0A8J2PZE0_9HEXA</name>
<evidence type="ECO:0000256" key="7">
    <source>
        <dbReference type="ARBA" id="ARBA00023306"/>
    </source>
</evidence>